<evidence type="ECO:0000313" key="2">
    <source>
        <dbReference type="EMBL" id="TFI58327.1"/>
    </source>
</evidence>
<dbReference type="SUPFAM" id="SSF88874">
    <property type="entry name" value="Receptor-binding domain of short tail fibre protein gp12"/>
    <property type="match status" value="1"/>
</dbReference>
<dbReference type="Gene3D" id="3.90.1340.10">
    <property type="entry name" value="Phage tail collar domain"/>
    <property type="match status" value="1"/>
</dbReference>
<comment type="caution">
    <text evidence="2">The sequence shown here is derived from an EMBL/GenBank/DDBJ whole genome shotgun (WGS) entry which is preliminary data.</text>
</comment>
<evidence type="ECO:0000313" key="3">
    <source>
        <dbReference type="Proteomes" id="UP000298213"/>
    </source>
</evidence>
<reference evidence="2 3" key="1">
    <citation type="submission" date="2019-03" db="EMBL/GenBank/DDBJ databases">
        <title>Genome sequence of Sphingomonas sp. 17J27-24.</title>
        <authorList>
            <person name="Kim M."/>
            <person name="Maeng S."/>
            <person name="Sathiyaraj S."/>
        </authorList>
    </citation>
    <scope>NUCLEOTIDE SEQUENCE [LARGE SCALE GENOMIC DNA]</scope>
    <source>
        <strain evidence="2 3">17J27-24</strain>
    </source>
</reference>
<dbReference type="InterPro" id="IPR011083">
    <property type="entry name" value="Phage_tail_collar_dom"/>
</dbReference>
<evidence type="ECO:0000259" key="1">
    <source>
        <dbReference type="Pfam" id="PF07484"/>
    </source>
</evidence>
<keyword evidence="3" id="KW-1185">Reference proteome</keyword>
<dbReference type="InterPro" id="IPR037053">
    <property type="entry name" value="Phage_tail_collar_dom_sf"/>
</dbReference>
<accession>A0A4Y8ZS66</accession>
<feature type="domain" description="Phage tail collar" evidence="1">
    <location>
        <begin position="7"/>
        <end position="63"/>
    </location>
</feature>
<sequence>MAQPYVGEIRMFAGNFAPVGWMKCDGQLIPISENETLFQLIGTTYGGDGQATFALPNLQSRVPLHMGTGPDGVAYPISQQAGTESVTLTAQQIPVHNHALLVSTDSAGELSPDGSLPGNSISVDLYRQGAPVTAMSPQAITPVGGSQPHENCQPFLCVNYIISLFGIFPSQT</sequence>
<organism evidence="2 3">
    <name type="scientific">Sphingomonas parva</name>
    <dbReference type="NCBI Taxonomy" id="2555898"/>
    <lineage>
        <taxon>Bacteria</taxon>
        <taxon>Pseudomonadati</taxon>
        <taxon>Pseudomonadota</taxon>
        <taxon>Alphaproteobacteria</taxon>
        <taxon>Sphingomonadales</taxon>
        <taxon>Sphingomonadaceae</taxon>
        <taxon>Sphingomonas</taxon>
    </lineage>
</organism>
<dbReference type="AlphaFoldDB" id="A0A4Y8ZS66"/>
<name>A0A4Y8ZS66_9SPHN</name>
<dbReference type="EMBL" id="SPDV01000017">
    <property type="protein sequence ID" value="TFI58327.1"/>
    <property type="molecule type" value="Genomic_DNA"/>
</dbReference>
<dbReference type="Pfam" id="PF07484">
    <property type="entry name" value="Collar"/>
    <property type="match status" value="1"/>
</dbReference>
<gene>
    <name evidence="2" type="ORF">E2493_10085</name>
</gene>
<proteinExistence type="predicted"/>
<dbReference type="Proteomes" id="UP000298213">
    <property type="component" value="Unassembled WGS sequence"/>
</dbReference>
<protein>
    <submittedName>
        <fullName evidence="2">Phage tail protein</fullName>
    </submittedName>
</protein>
<dbReference type="RefSeq" id="WP_135086332.1">
    <property type="nucleotide sequence ID" value="NZ_SPDV01000017.1"/>
</dbReference>
<dbReference type="OrthoDB" id="9810174at2"/>